<dbReference type="PANTHER" id="PTHR23076:SF97">
    <property type="entry name" value="ATP-DEPENDENT ZINC METALLOPROTEASE YME1L1"/>
    <property type="match status" value="1"/>
</dbReference>
<feature type="region of interest" description="Disordered" evidence="1">
    <location>
        <begin position="203"/>
        <end position="231"/>
    </location>
</feature>
<dbReference type="InterPro" id="IPR037219">
    <property type="entry name" value="Peptidase_M41-like"/>
</dbReference>
<name>X7EE00_9RHOB</name>
<gene>
    <name evidence="3" type="ORF">OCH239_10950</name>
</gene>
<dbReference type="SUPFAM" id="SSF140990">
    <property type="entry name" value="FtsH protease domain-like"/>
    <property type="match status" value="1"/>
</dbReference>
<dbReference type="GO" id="GO:0004222">
    <property type="term" value="F:metalloendopeptidase activity"/>
    <property type="evidence" value="ECO:0007669"/>
    <property type="project" value="InterPro"/>
</dbReference>
<dbReference type="Pfam" id="PF01434">
    <property type="entry name" value="Peptidase_M41"/>
    <property type="match status" value="1"/>
</dbReference>
<protein>
    <recommendedName>
        <fullName evidence="2">Peptidase M41 domain-containing protein</fullName>
    </recommendedName>
</protein>
<dbReference type="PANTHER" id="PTHR23076">
    <property type="entry name" value="METALLOPROTEASE M41 FTSH"/>
    <property type="match status" value="1"/>
</dbReference>
<dbReference type="EMBL" id="JALZ01000029">
    <property type="protein sequence ID" value="ETX13353.1"/>
    <property type="molecule type" value="Genomic_DNA"/>
</dbReference>
<evidence type="ECO:0000313" key="3">
    <source>
        <dbReference type="EMBL" id="ETX13353.1"/>
    </source>
</evidence>
<reference evidence="3 4" key="1">
    <citation type="submission" date="2014-01" db="EMBL/GenBank/DDBJ databases">
        <title>Roseivivax halodurans JCM 10272 Genome Sequencing.</title>
        <authorList>
            <person name="Lai Q."/>
            <person name="Li G."/>
            <person name="Shao Z."/>
        </authorList>
    </citation>
    <scope>NUCLEOTIDE SEQUENCE [LARGE SCALE GENOMIC DNA]</scope>
    <source>
        <strain evidence="3 4">JCM 10272</strain>
    </source>
</reference>
<comment type="caution">
    <text evidence="3">The sequence shown here is derived from an EMBL/GenBank/DDBJ whole genome shotgun (WGS) entry which is preliminary data.</text>
</comment>
<accession>X7EE00</accession>
<dbReference type="GO" id="GO:0006508">
    <property type="term" value="P:proteolysis"/>
    <property type="evidence" value="ECO:0007669"/>
    <property type="project" value="InterPro"/>
</dbReference>
<proteinExistence type="predicted"/>
<keyword evidence="4" id="KW-1185">Reference proteome</keyword>
<dbReference type="PATRIC" id="fig|1449350.3.peg.3511"/>
<dbReference type="Gene3D" id="1.20.58.760">
    <property type="entry name" value="Peptidase M41"/>
    <property type="match status" value="1"/>
</dbReference>
<dbReference type="OrthoDB" id="9809379at2"/>
<feature type="domain" description="Peptidase M41" evidence="2">
    <location>
        <begin position="25"/>
        <end position="196"/>
    </location>
</feature>
<dbReference type="STRING" id="1449350.OCH239_10950"/>
<dbReference type="GO" id="GO:0005524">
    <property type="term" value="F:ATP binding"/>
    <property type="evidence" value="ECO:0007669"/>
    <property type="project" value="InterPro"/>
</dbReference>
<organism evidence="3 4">
    <name type="scientific">Roseivivax halodurans JCM 10272</name>
    <dbReference type="NCBI Taxonomy" id="1449350"/>
    <lineage>
        <taxon>Bacteria</taxon>
        <taxon>Pseudomonadati</taxon>
        <taxon>Pseudomonadota</taxon>
        <taxon>Alphaproteobacteria</taxon>
        <taxon>Rhodobacterales</taxon>
        <taxon>Roseobacteraceae</taxon>
        <taxon>Roseivivax</taxon>
    </lineage>
</organism>
<evidence type="ECO:0000313" key="4">
    <source>
        <dbReference type="Proteomes" id="UP000022447"/>
    </source>
</evidence>
<dbReference type="Proteomes" id="UP000022447">
    <property type="component" value="Unassembled WGS sequence"/>
</dbReference>
<dbReference type="RefSeq" id="WP_051489563.1">
    <property type="nucleotide sequence ID" value="NZ_JALZ01000029.1"/>
</dbReference>
<evidence type="ECO:0000259" key="2">
    <source>
        <dbReference type="Pfam" id="PF01434"/>
    </source>
</evidence>
<dbReference type="GO" id="GO:0004176">
    <property type="term" value="F:ATP-dependent peptidase activity"/>
    <property type="evidence" value="ECO:0007669"/>
    <property type="project" value="InterPro"/>
</dbReference>
<dbReference type="InterPro" id="IPR000642">
    <property type="entry name" value="Peptidase_M41"/>
</dbReference>
<evidence type="ECO:0000256" key="1">
    <source>
        <dbReference type="SAM" id="MobiDB-lite"/>
    </source>
</evidence>
<sequence>MLDFTRARDRILLPRSGGSIALLGEEREIIAINEAGHAVVALLSPHADPVEKVTITPQGAAMGFVLQSPDRDRVFETQARLEARLGVMAAGRMAEQLAFGEDMITTGAASGIQQATALARAMVTRYGMSDFGFVVVNPNDPALFDVNNPPARMISTITAAGMDRSRQVLEENLEGLNRLAVALLETETLSGEEARAIVTGEASGPDKAGQCLIPPRETERRMRLPRLSRSA</sequence>
<dbReference type="eggNOG" id="COG0465">
    <property type="taxonomic scope" value="Bacteria"/>
</dbReference>
<dbReference type="AlphaFoldDB" id="X7EE00"/>